<dbReference type="PANTHER" id="PTHR46326">
    <property type="entry name" value="ZINC FINGER PROTEIN ZAT1-RELATED"/>
    <property type="match status" value="1"/>
</dbReference>
<sequence length="382" mass="43146">MDEQNSVKCNVCHIGFPDKKALIGHVVTFLDAISVPPIPENSPLESGSNDGDRMRTNRSVVPYMHDEVSKIKLMRMNPTRKRSERRRREVVSVVAPPPPSPVISSFSENFSDEEIARCLLRLSRDEWPPHGIKPVFENMEHEKEVEVVGEEDGDKLLDGNMEHEQEAEVVGEKDGDKQVFENILEHEEDKGVGEKEEEEEEDDDDDDDLFCVPDGNGCHFKTKGRKRYRCERCKMNFASYQALGGHKANHKRSKKFRIKRGDGYVHSKPNNNNNNNNNNVLGEGNIATTYNVVGDRSCIRGRSRGRSGGRGRGRGVSSYHHQIQKSLFECQFCDKVFQSGQALGGHKKVHYSYLSVVNPTPPVETPIENFHIDLNLPAAPLK</sequence>
<dbReference type="EMBL" id="JANJYI010000004">
    <property type="protein sequence ID" value="KAK2653490.1"/>
    <property type="molecule type" value="Genomic_DNA"/>
</dbReference>
<feature type="domain" description="C2H2-type" evidence="3">
    <location>
        <begin position="328"/>
        <end position="350"/>
    </location>
</feature>
<evidence type="ECO:0000259" key="3">
    <source>
        <dbReference type="PROSITE" id="PS50157"/>
    </source>
</evidence>
<dbReference type="PANTHER" id="PTHR46326:SF10">
    <property type="entry name" value="C2H2 AND C2HC ZINC FINGER PROTEIN"/>
    <property type="match status" value="1"/>
</dbReference>
<dbReference type="InterPro" id="IPR036236">
    <property type="entry name" value="Znf_C2H2_sf"/>
</dbReference>
<dbReference type="PROSITE" id="PS50157">
    <property type="entry name" value="ZINC_FINGER_C2H2_2"/>
    <property type="match status" value="2"/>
</dbReference>
<dbReference type="GO" id="GO:0008270">
    <property type="term" value="F:zinc ion binding"/>
    <property type="evidence" value="ECO:0007669"/>
    <property type="project" value="UniProtKB-KW"/>
</dbReference>
<feature type="compositionally biased region" description="Low complexity" evidence="2">
    <location>
        <begin position="270"/>
        <end position="279"/>
    </location>
</feature>
<keyword evidence="1" id="KW-0479">Metal-binding</keyword>
<evidence type="ECO:0000313" key="4">
    <source>
        <dbReference type="EMBL" id="KAK2653490.1"/>
    </source>
</evidence>
<keyword evidence="1" id="KW-0862">Zinc</keyword>
<dbReference type="InterPro" id="IPR044303">
    <property type="entry name" value="ZAT1/4/9"/>
</dbReference>
<name>A0AAD9X600_9ROSI</name>
<evidence type="ECO:0000313" key="5">
    <source>
        <dbReference type="Proteomes" id="UP001280121"/>
    </source>
</evidence>
<proteinExistence type="predicted"/>
<comment type="caution">
    <text evidence="4">The sequence shown here is derived from an EMBL/GenBank/DDBJ whole genome shotgun (WGS) entry which is preliminary data.</text>
</comment>
<evidence type="ECO:0000256" key="1">
    <source>
        <dbReference type="PROSITE-ProRule" id="PRU00042"/>
    </source>
</evidence>
<gene>
    <name evidence="4" type="ORF">Ddye_013346</name>
</gene>
<dbReference type="Proteomes" id="UP001280121">
    <property type="component" value="Unassembled WGS sequence"/>
</dbReference>
<dbReference type="SMART" id="SM00355">
    <property type="entry name" value="ZnF_C2H2"/>
    <property type="match status" value="3"/>
</dbReference>
<organism evidence="4 5">
    <name type="scientific">Dipteronia dyeriana</name>
    <dbReference type="NCBI Taxonomy" id="168575"/>
    <lineage>
        <taxon>Eukaryota</taxon>
        <taxon>Viridiplantae</taxon>
        <taxon>Streptophyta</taxon>
        <taxon>Embryophyta</taxon>
        <taxon>Tracheophyta</taxon>
        <taxon>Spermatophyta</taxon>
        <taxon>Magnoliopsida</taxon>
        <taxon>eudicotyledons</taxon>
        <taxon>Gunneridae</taxon>
        <taxon>Pentapetalae</taxon>
        <taxon>rosids</taxon>
        <taxon>malvids</taxon>
        <taxon>Sapindales</taxon>
        <taxon>Sapindaceae</taxon>
        <taxon>Hippocastanoideae</taxon>
        <taxon>Acereae</taxon>
        <taxon>Dipteronia</taxon>
    </lineage>
</organism>
<dbReference type="PROSITE" id="PS00028">
    <property type="entry name" value="ZINC_FINGER_C2H2_1"/>
    <property type="match status" value="2"/>
</dbReference>
<feature type="compositionally biased region" description="Acidic residues" evidence="2">
    <location>
        <begin position="195"/>
        <end position="209"/>
    </location>
</feature>
<protein>
    <recommendedName>
        <fullName evidence="3">C2H2-type domain-containing protein</fullName>
    </recommendedName>
</protein>
<feature type="domain" description="C2H2-type" evidence="3">
    <location>
        <begin position="228"/>
        <end position="255"/>
    </location>
</feature>
<dbReference type="Pfam" id="PF13912">
    <property type="entry name" value="zf-C2H2_6"/>
    <property type="match status" value="2"/>
</dbReference>
<keyword evidence="5" id="KW-1185">Reference proteome</keyword>
<dbReference type="SUPFAM" id="SSF57667">
    <property type="entry name" value="beta-beta-alpha zinc fingers"/>
    <property type="match status" value="1"/>
</dbReference>
<evidence type="ECO:0000256" key="2">
    <source>
        <dbReference type="SAM" id="MobiDB-lite"/>
    </source>
</evidence>
<reference evidence="4" key="1">
    <citation type="journal article" date="2023" name="Plant J.">
        <title>Genome sequences and population genomics provide insights into the demographic history, inbreeding, and mutation load of two 'living fossil' tree species of Dipteronia.</title>
        <authorList>
            <person name="Feng Y."/>
            <person name="Comes H.P."/>
            <person name="Chen J."/>
            <person name="Zhu S."/>
            <person name="Lu R."/>
            <person name="Zhang X."/>
            <person name="Li P."/>
            <person name="Qiu J."/>
            <person name="Olsen K.M."/>
            <person name="Qiu Y."/>
        </authorList>
    </citation>
    <scope>NUCLEOTIDE SEQUENCE</scope>
    <source>
        <strain evidence="4">KIB01</strain>
    </source>
</reference>
<accession>A0AAD9X600</accession>
<dbReference type="GO" id="GO:0006355">
    <property type="term" value="P:regulation of DNA-templated transcription"/>
    <property type="evidence" value="ECO:0007669"/>
    <property type="project" value="InterPro"/>
</dbReference>
<feature type="region of interest" description="Disordered" evidence="2">
    <location>
        <begin position="262"/>
        <end position="281"/>
    </location>
</feature>
<feature type="region of interest" description="Disordered" evidence="2">
    <location>
        <begin position="186"/>
        <end position="209"/>
    </location>
</feature>
<dbReference type="InterPro" id="IPR013087">
    <property type="entry name" value="Znf_C2H2_type"/>
</dbReference>
<dbReference type="AlphaFoldDB" id="A0AAD9X600"/>
<keyword evidence="1" id="KW-0863">Zinc-finger</keyword>